<dbReference type="EMBL" id="DTDJ01000051">
    <property type="protein sequence ID" value="HGL18348.1"/>
    <property type="molecule type" value="Genomic_DNA"/>
</dbReference>
<comment type="caution">
    <text evidence="1">The sequence shown here is derived from an EMBL/GenBank/DDBJ whole genome shotgun (WGS) entry which is preliminary data.</text>
</comment>
<gene>
    <name evidence="1" type="ORF">ENQ77_07370</name>
    <name evidence="2" type="ORF">ENU66_08480</name>
</gene>
<evidence type="ECO:0000313" key="2">
    <source>
        <dbReference type="EMBL" id="HGL18348.1"/>
    </source>
</evidence>
<organism evidence="1">
    <name type="scientific">candidate division WOR-3 bacterium</name>
    <dbReference type="NCBI Taxonomy" id="2052148"/>
    <lineage>
        <taxon>Bacteria</taxon>
        <taxon>Bacteria division WOR-3</taxon>
    </lineage>
</organism>
<dbReference type="EMBL" id="DSOL01000210">
    <property type="protein sequence ID" value="HEN28448.1"/>
    <property type="molecule type" value="Genomic_DNA"/>
</dbReference>
<proteinExistence type="predicted"/>
<dbReference type="PANTHER" id="PTHR34352:SF1">
    <property type="entry name" value="PROTEIN YHFA"/>
    <property type="match status" value="1"/>
</dbReference>
<dbReference type="PANTHER" id="PTHR34352">
    <property type="entry name" value="PROTEIN YHFA"/>
    <property type="match status" value="1"/>
</dbReference>
<name>A0A7C2K2F6_UNCW3</name>
<evidence type="ECO:0000313" key="1">
    <source>
        <dbReference type="EMBL" id="HEN28448.1"/>
    </source>
</evidence>
<dbReference type="Pfam" id="PF02566">
    <property type="entry name" value="OsmC"/>
    <property type="match status" value="1"/>
</dbReference>
<dbReference type="InterPro" id="IPR003718">
    <property type="entry name" value="OsmC/Ohr_fam"/>
</dbReference>
<dbReference type="Gene3D" id="2.20.25.10">
    <property type="match status" value="1"/>
</dbReference>
<sequence>MKVNLKWEEELKFKAETPSGHHLYLDSAHGGEGESAGPTPMELLLVALAGCTAMDVISILKKMRENVREFSVEVEGERAPEHPKYYTKIHIKYIFKGENLKEENLLKAIQLSQNKYCSVSANLKGKSEITFSYEVKD</sequence>
<accession>A0A7C2K2F6</accession>
<protein>
    <submittedName>
        <fullName evidence="1">OsmC family peroxiredoxin</fullName>
    </submittedName>
</protein>
<dbReference type="Gene3D" id="3.30.300.20">
    <property type="match status" value="1"/>
</dbReference>
<dbReference type="InterPro" id="IPR036102">
    <property type="entry name" value="OsmC/Ohrsf"/>
</dbReference>
<dbReference type="AlphaFoldDB" id="A0A7C2K2F6"/>
<reference evidence="1" key="1">
    <citation type="journal article" date="2020" name="mSystems">
        <title>Genome- and Community-Level Interaction Insights into Carbon Utilization and Element Cycling Functions of Hydrothermarchaeota in Hydrothermal Sediment.</title>
        <authorList>
            <person name="Zhou Z."/>
            <person name="Liu Y."/>
            <person name="Xu W."/>
            <person name="Pan J."/>
            <person name="Luo Z.H."/>
            <person name="Li M."/>
        </authorList>
    </citation>
    <scope>NUCLEOTIDE SEQUENCE [LARGE SCALE GENOMIC DNA]</scope>
    <source>
        <strain evidence="1">SpSt-34</strain>
        <strain evidence="2">SpSt-69</strain>
    </source>
</reference>
<dbReference type="InterPro" id="IPR015946">
    <property type="entry name" value="KH_dom-like_a/b"/>
</dbReference>
<dbReference type="SUPFAM" id="SSF82784">
    <property type="entry name" value="OsmC-like"/>
    <property type="match status" value="1"/>
</dbReference>